<organism evidence="11 12">
    <name type="scientific">Chelatococcus reniformis</name>
    <dbReference type="NCBI Taxonomy" id="1494448"/>
    <lineage>
        <taxon>Bacteria</taxon>
        <taxon>Pseudomonadati</taxon>
        <taxon>Pseudomonadota</taxon>
        <taxon>Alphaproteobacteria</taxon>
        <taxon>Hyphomicrobiales</taxon>
        <taxon>Chelatococcaceae</taxon>
        <taxon>Chelatococcus</taxon>
    </lineage>
</organism>
<evidence type="ECO:0000256" key="1">
    <source>
        <dbReference type="ARBA" id="ARBA00004429"/>
    </source>
</evidence>
<keyword evidence="5 9" id="KW-0812">Transmembrane</keyword>
<reference evidence="11" key="1">
    <citation type="journal article" date="2014" name="Int. J. Syst. Evol. Microbiol.">
        <title>Complete genome sequence of Corynebacterium casei LMG S-19264T (=DSM 44701T), isolated from a smear-ripened cheese.</title>
        <authorList>
            <consortium name="US DOE Joint Genome Institute (JGI-PGF)"/>
            <person name="Walter F."/>
            <person name="Albersmeier A."/>
            <person name="Kalinowski J."/>
            <person name="Ruckert C."/>
        </authorList>
    </citation>
    <scope>NUCLEOTIDE SEQUENCE</scope>
    <source>
        <strain evidence="11">CGMCC 1.12919</strain>
    </source>
</reference>
<comment type="function">
    <text evidence="9">Part of the tripartite ATP-independent periplasmic (TRAP) transport system.</text>
</comment>
<evidence type="ECO:0000256" key="8">
    <source>
        <dbReference type="ARBA" id="ARBA00038436"/>
    </source>
</evidence>
<proteinExistence type="inferred from homology"/>
<feature type="transmembrane region" description="Helical" evidence="9">
    <location>
        <begin position="89"/>
        <end position="114"/>
    </location>
</feature>
<keyword evidence="4 9" id="KW-0997">Cell inner membrane</keyword>
<keyword evidence="3" id="KW-1003">Cell membrane</keyword>
<gene>
    <name evidence="11" type="ORF">GCM10010994_56780</name>
</gene>
<keyword evidence="2 9" id="KW-0813">Transport</keyword>
<keyword evidence="6 9" id="KW-1133">Transmembrane helix</keyword>
<evidence type="ECO:0000256" key="5">
    <source>
        <dbReference type="ARBA" id="ARBA00022692"/>
    </source>
</evidence>
<dbReference type="GO" id="GO:0015740">
    <property type="term" value="P:C4-dicarboxylate transport"/>
    <property type="evidence" value="ECO:0007669"/>
    <property type="project" value="TreeGrafter"/>
</dbReference>
<dbReference type="GO" id="GO:0005886">
    <property type="term" value="C:plasma membrane"/>
    <property type="evidence" value="ECO:0007669"/>
    <property type="project" value="UniProtKB-SubCell"/>
</dbReference>
<dbReference type="Pfam" id="PF04290">
    <property type="entry name" value="DctQ"/>
    <property type="match status" value="1"/>
</dbReference>
<evidence type="ECO:0000313" key="11">
    <source>
        <dbReference type="EMBL" id="GGC91669.1"/>
    </source>
</evidence>
<keyword evidence="12" id="KW-1185">Reference proteome</keyword>
<dbReference type="PANTHER" id="PTHR35011">
    <property type="entry name" value="2,3-DIKETO-L-GULONATE TRAP TRANSPORTER SMALL PERMEASE PROTEIN YIAM"/>
    <property type="match status" value="1"/>
</dbReference>
<evidence type="ECO:0000256" key="7">
    <source>
        <dbReference type="ARBA" id="ARBA00023136"/>
    </source>
</evidence>
<evidence type="ECO:0000256" key="3">
    <source>
        <dbReference type="ARBA" id="ARBA00022475"/>
    </source>
</evidence>
<evidence type="ECO:0000259" key="10">
    <source>
        <dbReference type="Pfam" id="PF04290"/>
    </source>
</evidence>
<comment type="subunit">
    <text evidence="9">The complex comprises the extracytoplasmic solute receptor protein and the two transmembrane proteins.</text>
</comment>
<feature type="transmembrane region" description="Helical" evidence="9">
    <location>
        <begin position="126"/>
        <end position="148"/>
    </location>
</feature>
<dbReference type="AlphaFoldDB" id="A0A916XP96"/>
<keyword evidence="7 9" id="KW-0472">Membrane</keyword>
<dbReference type="RefSeq" id="WP_188612557.1">
    <property type="nucleotide sequence ID" value="NZ_BMGG01000012.1"/>
</dbReference>
<dbReference type="InterPro" id="IPR055348">
    <property type="entry name" value="DctQ"/>
</dbReference>
<evidence type="ECO:0000256" key="9">
    <source>
        <dbReference type="RuleBase" id="RU369079"/>
    </source>
</evidence>
<accession>A0A916XP96</accession>
<dbReference type="PANTHER" id="PTHR35011:SF10">
    <property type="entry name" value="TRAP TRANSPORTER SMALL PERMEASE PROTEIN"/>
    <property type="match status" value="1"/>
</dbReference>
<reference evidence="11" key="2">
    <citation type="submission" date="2020-09" db="EMBL/GenBank/DDBJ databases">
        <authorList>
            <person name="Sun Q."/>
            <person name="Zhou Y."/>
        </authorList>
    </citation>
    <scope>NUCLEOTIDE SEQUENCE</scope>
    <source>
        <strain evidence="11">CGMCC 1.12919</strain>
    </source>
</reference>
<evidence type="ECO:0000313" key="12">
    <source>
        <dbReference type="Proteomes" id="UP000637002"/>
    </source>
</evidence>
<comment type="caution">
    <text evidence="11">The sequence shown here is derived from an EMBL/GenBank/DDBJ whole genome shotgun (WGS) entry which is preliminary data.</text>
</comment>
<evidence type="ECO:0000256" key="6">
    <source>
        <dbReference type="ARBA" id="ARBA00022989"/>
    </source>
</evidence>
<protein>
    <recommendedName>
        <fullName evidence="9">TRAP transporter small permease protein</fullName>
    </recommendedName>
</protein>
<sequence length="168" mass="18189">MISLFLRAVDLISKVAAVVAGLMLIAAMLVICEMIFLRYVFRAPTIWQTDFVVFSATAAMFLGAPYVLKTSGHVGVDVIETALPEGPRRVVGIVGGVLGLLFALMMTIASATFFHEAYVNDWHTSTVAAITLWIPLLPLPVSFALLSLQYVAELIRRVSGPIEAEGHV</sequence>
<feature type="domain" description="Tripartite ATP-independent periplasmic transporters DctQ component" evidence="10">
    <location>
        <begin position="28"/>
        <end position="158"/>
    </location>
</feature>
<comment type="similarity">
    <text evidence="8 9">Belongs to the TRAP transporter small permease family.</text>
</comment>
<feature type="transmembrane region" description="Helical" evidence="9">
    <location>
        <begin position="12"/>
        <end position="39"/>
    </location>
</feature>
<dbReference type="EMBL" id="BMGG01000012">
    <property type="protein sequence ID" value="GGC91669.1"/>
    <property type="molecule type" value="Genomic_DNA"/>
</dbReference>
<dbReference type="GO" id="GO:0022857">
    <property type="term" value="F:transmembrane transporter activity"/>
    <property type="evidence" value="ECO:0007669"/>
    <property type="project" value="UniProtKB-UniRule"/>
</dbReference>
<dbReference type="InterPro" id="IPR007387">
    <property type="entry name" value="TRAP_DctQ"/>
</dbReference>
<comment type="subcellular location">
    <subcellularLocation>
        <location evidence="1 9">Cell inner membrane</location>
        <topology evidence="1 9">Multi-pass membrane protein</topology>
    </subcellularLocation>
</comment>
<evidence type="ECO:0000256" key="4">
    <source>
        <dbReference type="ARBA" id="ARBA00022519"/>
    </source>
</evidence>
<evidence type="ECO:0000256" key="2">
    <source>
        <dbReference type="ARBA" id="ARBA00022448"/>
    </source>
</evidence>
<dbReference type="Proteomes" id="UP000637002">
    <property type="component" value="Unassembled WGS sequence"/>
</dbReference>
<feature type="transmembrane region" description="Helical" evidence="9">
    <location>
        <begin position="51"/>
        <end position="68"/>
    </location>
</feature>
<name>A0A916XP96_9HYPH</name>